<dbReference type="Gene3D" id="1.20.58.2240">
    <property type="match status" value="1"/>
</dbReference>
<sequence length="130" mass="14748">MHVLPDFHGNRSPIADPKAKRIICGITLETSEKQLALQSSIHPSKDPRVEKYHDATTFFMSFMSCSYLISGLWLKPCPALRQIGGSRMVMLSRSFGQVVLPNTSTVVYFEIFHCTFLFIISFRQIDSAFD</sequence>
<keyword evidence="3" id="KW-1185">Reference proteome</keyword>
<dbReference type="EMBL" id="JBEDUW010000004">
    <property type="protein sequence ID" value="KAK9931826.1"/>
    <property type="molecule type" value="Genomic_DNA"/>
</dbReference>
<evidence type="ECO:0000256" key="1">
    <source>
        <dbReference type="SAM" id="Phobius"/>
    </source>
</evidence>
<proteinExistence type="predicted"/>
<accession>A0AAW1X6S1</accession>
<protein>
    <submittedName>
        <fullName evidence="2">Uncharacterized protein</fullName>
    </submittedName>
</protein>
<name>A0AAW1X6S1_RUBAR</name>
<feature type="transmembrane region" description="Helical" evidence="1">
    <location>
        <begin position="55"/>
        <end position="74"/>
    </location>
</feature>
<keyword evidence="1" id="KW-0472">Membrane</keyword>
<dbReference type="Proteomes" id="UP001457282">
    <property type="component" value="Unassembled WGS sequence"/>
</dbReference>
<dbReference type="AlphaFoldDB" id="A0AAW1X6S1"/>
<keyword evidence="1" id="KW-0812">Transmembrane</keyword>
<evidence type="ECO:0000313" key="2">
    <source>
        <dbReference type="EMBL" id="KAK9931826.1"/>
    </source>
</evidence>
<keyword evidence="1" id="KW-1133">Transmembrane helix</keyword>
<gene>
    <name evidence="2" type="ORF">M0R45_019086</name>
</gene>
<comment type="caution">
    <text evidence="2">The sequence shown here is derived from an EMBL/GenBank/DDBJ whole genome shotgun (WGS) entry which is preliminary data.</text>
</comment>
<evidence type="ECO:0000313" key="3">
    <source>
        <dbReference type="Proteomes" id="UP001457282"/>
    </source>
</evidence>
<reference evidence="2 3" key="1">
    <citation type="journal article" date="2023" name="G3 (Bethesda)">
        <title>A chromosome-length genome assembly and annotation of blackberry (Rubus argutus, cv. 'Hillquist').</title>
        <authorList>
            <person name="Bruna T."/>
            <person name="Aryal R."/>
            <person name="Dudchenko O."/>
            <person name="Sargent D.J."/>
            <person name="Mead D."/>
            <person name="Buti M."/>
            <person name="Cavallini A."/>
            <person name="Hytonen T."/>
            <person name="Andres J."/>
            <person name="Pham M."/>
            <person name="Weisz D."/>
            <person name="Mascagni F."/>
            <person name="Usai G."/>
            <person name="Natali L."/>
            <person name="Bassil N."/>
            <person name="Fernandez G.E."/>
            <person name="Lomsadze A."/>
            <person name="Armour M."/>
            <person name="Olukolu B."/>
            <person name="Poorten T."/>
            <person name="Britton C."/>
            <person name="Davik J."/>
            <person name="Ashrafi H."/>
            <person name="Aiden E.L."/>
            <person name="Borodovsky M."/>
            <person name="Worthington M."/>
        </authorList>
    </citation>
    <scope>NUCLEOTIDE SEQUENCE [LARGE SCALE GENOMIC DNA]</scope>
    <source>
        <strain evidence="2">PI 553951</strain>
    </source>
</reference>
<organism evidence="2 3">
    <name type="scientific">Rubus argutus</name>
    <name type="common">Southern blackberry</name>
    <dbReference type="NCBI Taxonomy" id="59490"/>
    <lineage>
        <taxon>Eukaryota</taxon>
        <taxon>Viridiplantae</taxon>
        <taxon>Streptophyta</taxon>
        <taxon>Embryophyta</taxon>
        <taxon>Tracheophyta</taxon>
        <taxon>Spermatophyta</taxon>
        <taxon>Magnoliopsida</taxon>
        <taxon>eudicotyledons</taxon>
        <taxon>Gunneridae</taxon>
        <taxon>Pentapetalae</taxon>
        <taxon>rosids</taxon>
        <taxon>fabids</taxon>
        <taxon>Rosales</taxon>
        <taxon>Rosaceae</taxon>
        <taxon>Rosoideae</taxon>
        <taxon>Rosoideae incertae sedis</taxon>
        <taxon>Rubus</taxon>
    </lineage>
</organism>
<feature type="transmembrane region" description="Helical" evidence="1">
    <location>
        <begin position="95"/>
        <end position="120"/>
    </location>
</feature>